<proteinExistence type="predicted"/>
<evidence type="ECO:0000313" key="1">
    <source>
        <dbReference type="EMBL" id="KAI0037403.1"/>
    </source>
</evidence>
<dbReference type="EMBL" id="MU276989">
    <property type="protein sequence ID" value="KAI0037403.1"/>
    <property type="molecule type" value="Genomic_DNA"/>
</dbReference>
<protein>
    <submittedName>
        <fullName evidence="1">Uncharacterized protein</fullName>
    </submittedName>
</protein>
<evidence type="ECO:0000313" key="2">
    <source>
        <dbReference type="Proteomes" id="UP000814033"/>
    </source>
</evidence>
<gene>
    <name evidence="1" type="ORF">FA95DRAFT_1619368</name>
</gene>
<reference evidence="1" key="1">
    <citation type="submission" date="2021-02" db="EMBL/GenBank/DDBJ databases">
        <authorList>
            <consortium name="DOE Joint Genome Institute"/>
            <person name="Ahrendt S."/>
            <person name="Looney B.P."/>
            <person name="Miyauchi S."/>
            <person name="Morin E."/>
            <person name="Drula E."/>
            <person name="Courty P.E."/>
            <person name="Chicoki N."/>
            <person name="Fauchery L."/>
            <person name="Kohler A."/>
            <person name="Kuo A."/>
            <person name="Labutti K."/>
            <person name="Pangilinan J."/>
            <person name="Lipzen A."/>
            <person name="Riley R."/>
            <person name="Andreopoulos W."/>
            <person name="He G."/>
            <person name="Johnson J."/>
            <person name="Barry K.W."/>
            <person name="Grigoriev I.V."/>
            <person name="Nagy L."/>
            <person name="Hibbett D."/>
            <person name="Henrissat B."/>
            <person name="Matheny P.B."/>
            <person name="Labbe J."/>
            <person name="Martin F."/>
        </authorList>
    </citation>
    <scope>NUCLEOTIDE SEQUENCE</scope>
    <source>
        <strain evidence="1">FP105234-sp</strain>
    </source>
</reference>
<name>A0ACB8R0T4_9AGAM</name>
<comment type="caution">
    <text evidence="1">The sequence shown here is derived from an EMBL/GenBank/DDBJ whole genome shotgun (WGS) entry which is preliminary data.</text>
</comment>
<accession>A0ACB8R0T4</accession>
<sequence>HRFLSNTRGFRSAGVISKYPRSRRLTPADLALDNWDDDIHHPRPEFTYGKKERKARAAIAEFEAAGKYHDAMEVQDALDGFSQNQTWEERAETRREMQGDSPPPEPRPPAPRPRTRHPRRGRRRSRSWSPHRTNGPYRRDGRRRSPFRHHEGRRSRSRSRVRSRSPLPGPSRLGRRFSRPRSRSYSPPPLARRMARNWRSPSPQGLDRRPPQLLRRLRDSPPYEGARSLSTERPRRYGASSPLPARGGQRSPTPTRSRSSSPPRSPSPSPAVSLPGSPMATSPPAAHPPPQPAPSPSPEPVEPEPMQGLHILLLSPALHVLTSLPLTVTGATEYARVGWWEDVTEDAPLAPWELLTHIPAYMDDVCQFPVPPPSCLDSDRALYIWKSISPSYLDALATETPSRWKGGRIKEWKSRLRPKGGAGRALRGVPDVTPTAADFHGLTDSAGSPWVVLDAQARADVRWAARTFLFRRDVERLVFARTPGAPLWPANHALFSALRTRLRRTWGPATSFYPDASEPRYLDSDDELVRLRHWRSFGALLAGLEGANRTAIEAAMGGPVTDMLDILVRLFVSYFRDTFNRDPTVLRVP</sequence>
<feature type="non-terminal residue" evidence="1">
    <location>
        <position position="1"/>
    </location>
</feature>
<organism evidence="1 2">
    <name type="scientific">Auriscalpium vulgare</name>
    <dbReference type="NCBI Taxonomy" id="40419"/>
    <lineage>
        <taxon>Eukaryota</taxon>
        <taxon>Fungi</taxon>
        <taxon>Dikarya</taxon>
        <taxon>Basidiomycota</taxon>
        <taxon>Agaricomycotina</taxon>
        <taxon>Agaricomycetes</taxon>
        <taxon>Russulales</taxon>
        <taxon>Auriscalpiaceae</taxon>
        <taxon>Auriscalpium</taxon>
    </lineage>
</organism>
<keyword evidence="2" id="KW-1185">Reference proteome</keyword>
<reference evidence="1" key="2">
    <citation type="journal article" date="2022" name="New Phytol.">
        <title>Evolutionary transition to the ectomycorrhizal habit in the genomes of a hyperdiverse lineage of mushroom-forming fungi.</title>
        <authorList>
            <person name="Looney B."/>
            <person name="Miyauchi S."/>
            <person name="Morin E."/>
            <person name="Drula E."/>
            <person name="Courty P.E."/>
            <person name="Kohler A."/>
            <person name="Kuo A."/>
            <person name="LaButti K."/>
            <person name="Pangilinan J."/>
            <person name="Lipzen A."/>
            <person name="Riley R."/>
            <person name="Andreopoulos W."/>
            <person name="He G."/>
            <person name="Johnson J."/>
            <person name="Nolan M."/>
            <person name="Tritt A."/>
            <person name="Barry K.W."/>
            <person name="Grigoriev I.V."/>
            <person name="Nagy L.G."/>
            <person name="Hibbett D."/>
            <person name="Henrissat B."/>
            <person name="Matheny P.B."/>
            <person name="Labbe J."/>
            <person name="Martin F.M."/>
        </authorList>
    </citation>
    <scope>NUCLEOTIDE SEQUENCE</scope>
    <source>
        <strain evidence="1">FP105234-sp</strain>
    </source>
</reference>
<dbReference type="Proteomes" id="UP000814033">
    <property type="component" value="Unassembled WGS sequence"/>
</dbReference>